<protein>
    <submittedName>
        <fullName evidence="4">Elongation factor G</fullName>
    </submittedName>
</protein>
<dbReference type="CDD" id="cd04170">
    <property type="entry name" value="EF-G_bact"/>
    <property type="match status" value="1"/>
</dbReference>
<proteinExistence type="predicted"/>
<keyword evidence="4" id="KW-0648">Protein biosynthesis</keyword>
<dbReference type="SUPFAM" id="SSF54980">
    <property type="entry name" value="EF-G C-terminal domain-like"/>
    <property type="match status" value="2"/>
</dbReference>
<keyword evidence="1" id="KW-0547">Nucleotide-binding</keyword>
<dbReference type="InterPro" id="IPR020568">
    <property type="entry name" value="Ribosomal_Su5_D2-typ_SF"/>
</dbReference>
<dbReference type="EMBL" id="JAEKNQ010000052">
    <property type="protein sequence ID" value="MBJ7604097.1"/>
    <property type="molecule type" value="Genomic_DNA"/>
</dbReference>
<dbReference type="InterPro" id="IPR009000">
    <property type="entry name" value="Transl_B-barrel_sf"/>
</dbReference>
<gene>
    <name evidence="4" type="ORF">JF888_13035</name>
</gene>
<keyword evidence="4" id="KW-0251">Elongation factor</keyword>
<dbReference type="PROSITE" id="PS51722">
    <property type="entry name" value="G_TR_2"/>
    <property type="match status" value="1"/>
</dbReference>
<dbReference type="SMART" id="SM00838">
    <property type="entry name" value="EFG_C"/>
    <property type="match status" value="1"/>
</dbReference>
<dbReference type="GO" id="GO:0005525">
    <property type="term" value="F:GTP binding"/>
    <property type="evidence" value="ECO:0007669"/>
    <property type="project" value="UniProtKB-KW"/>
</dbReference>
<dbReference type="InterPro" id="IPR035647">
    <property type="entry name" value="EFG_III/V"/>
</dbReference>
<dbReference type="SMART" id="SM00889">
    <property type="entry name" value="EFG_IV"/>
    <property type="match status" value="1"/>
</dbReference>
<dbReference type="NCBIfam" id="NF009381">
    <property type="entry name" value="PRK12740.1-5"/>
    <property type="match status" value="1"/>
</dbReference>
<dbReference type="InterPro" id="IPR005225">
    <property type="entry name" value="Small_GTP-bd"/>
</dbReference>
<evidence type="ECO:0000256" key="2">
    <source>
        <dbReference type="ARBA" id="ARBA00023134"/>
    </source>
</evidence>
<dbReference type="InterPro" id="IPR005517">
    <property type="entry name" value="Transl_elong_EFG/EF2_IV"/>
</dbReference>
<reference evidence="4 5" key="1">
    <citation type="submission" date="2020-10" db="EMBL/GenBank/DDBJ databases">
        <title>Ca. Dormibacterota MAGs.</title>
        <authorList>
            <person name="Montgomery K."/>
        </authorList>
    </citation>
    <scope>NUCLEOTIDE SEQUENCE [LARGE SCALE GENOMIC DNA]</scope>
    <source>
        <strain evidence="4">SC8811_S16_3</strain>
    </source>
</reference>
<dbReference type="InterPro" id="IPR041095">
    <property type="entry name" value="EFG_II"/>
</dbReference>
<name>A0A934KIG5_9BACT</name>
<dbReference type="InterPro" id="IPR047872">
    <property type="entry name" value="EFG_IV"/>
</dbReference>
<dbReference type="NCBIfam" id="NF009379">
    <property type="entry name" value="PRK12740.1-3"/>
    <property type="match status" value="1"/>
</dbReference>
<dbReference type="InterPro" id="IPR014721">
    <property type="entry name" value="Ribsml_uS5_D2-typ_fold_subgr"/>
</dbReference>
<dbReference type="Pfam" id="PF03764">
    <property type="entry name" value="EFG_IV"/>
    <property type="match status" value="1"/>
</dbReference>
<dbReference type="InterPro" id="IPR004161">
    <property type="entry name" value="EFTu-like_2"/>
</dbReference>
<dbReference type="Pfam" id="PF03144">
    <property type="entry name" value="GTP_EFTU_D2"/>
    <property type="match status" value="1"/>
</dbReference>
<dbReference type="GO" id="GO:0032790">
    <property type="term" value="P:ribosome disassembly"/>
    <property type="evidence" value="ECO:0007669"/>
    <property type="project" value="TreeGrafter"/>
</dbReference>
<dbReference type="FunFam" id="3.30.70.240:FF:000001">
    <property type="entry name" value="Elongation factor G"/>
    <property type="match status" value="1"/>
</dbReference>
<sequence>MPKFGPDRIRNVAILGHSHEGKTTLAEAMLHATGALPRMGSTDAGTAALDYEPEEQRRKISIDLGLASAELDGYKVNLLDSPGFLDFAGQAVSALAVAEAALLVTSATGQLSVGTELAWATLNERALPRLVVVNKMDKENADYFGALDGMRAEFTPKPVALHLPIGAEGSFRGVIDLMHQKAFLAQPDGQGTEGPIPADMRQVFVQRHEQLIEAAAEGDDVLLEKYLEEGTLSDAEVEQGLRAGIRTGRVAPVVCCSATKLLGVRTLLRAVCDLLPAPDASLDGPASALVFSTHSDPFGRVSFFKILAGCLKSEQTIENRGRGGTERLAQLFFPRGKEHVATPEAGAGDIAGATKLTHTRTGDLLGNVVESAPSLQFPVPRFRLAIEPRSRGDEDKISNGLARLAEEDPSLQLVRDEETQQMLIAGLGDVHIEVALAKLKRRYQAEAVTAPPRIGYRETISRQVRAEGRHVKQSGGHGQYAICVIEAAPAERGAGFEWEDKIFGGSIPINYRPSVRKGIEDTMARGAVAGYPMVDVRVRLVDGKFHTVDSSDMAFQIAGSLALRKAAAEAAPVLLEPVMQVQVRVPERYLGELMSDLNAKRGHIAGTDSDGGWQLLTATVPQGELQRFTLDLRSLSQGRGSFEAAFSHYEPLPPNLARPLIEAWAKEHGG</sequence>
<dbReference type="Pfam" id="PF14492">
    <property type="entry name" value="EFG_III"/>
    <property type="match status" value="1"/>
</dbReference>
<evidence type="ECO:0000259" key="3">
    <source>
        <dbReference type="PROSITE" id="PS51722"/>
    </source>
</evidence>
<feature type="domain" description="Tr-type G" evidence="3">
    <location>
        <begin position="7"/>
        <end position="279"/>
    </location>
</feature>
<dbReference type="NCBIfam" id="TIGR00231">
    <property type="entry name" value="small_GTP"/>
    <property type="match status" value="1"/>
</dbReference>
<dbReference type="Gene3D" id="3.30.70.870">
    <property type="entry name" value="Elongation Factor G (Translational Gtpase), domain 3"/>
    <property type="match status" value="1"/>
</dbReference>
<dbReference type="Proteomes" id="UP000620075">
    <property type="component" value="Unassembled WGS sequence"/>
</dbReference>
<dbReference type="InterPro" id="IPR000640">
    <property type="entry name" value="EFG_V-like"/>
</dbReference>
<comment type="caution">
    <text evidence="4">The sequence shown here is derived from an EMBL/GenBank/DDBJ whole genome shotgun (WGS) entry which is preliminary data.</text>
</comment>
<evidence type="ECO:0000256" key="1">
    <source>
        <dbReference type="ARBA" id="ARBA00022741"/>
    </source>
</evidence>
<dbReference type="InterPro" id="IPR035649">
    <property type="entry name" value="EFG_V"/>
</dbReference>
<organism evidence="4 5">
    <name type="scientific">Candidatus Dormiibacter inghamiae</name>
    <dbReference type="NCBI Taxonomy" id="3127013"/>
    <lineage>
        <taxon>Bacteria</taxon>
        <taxon>Bacillati</taxon>
        <taxon>Candidatus Dormiibacterota</taxon>
        <taxon>Candidatus Dormibacteria</taxon>
        <taxon>Candidatus Dormibacterales</taxon>
        <taxon>Candidatus Dormibacteraceae</taxon>
        <taxon>Candidatus Dormiibacter</taxon>
    </lineage>
</organism>
<dbReference type="PANTHER" id="PTHR43261">
    <property type="entry name" value="TRANSLATION ELONGATION FACTOR G-RELATED"/>
    <property type="match status" value="1"/>
</dbReference>
<dbReference type="AlphaFoldDB" id="A0A934KIG5"/>
<keyword evidence="2" id="KW-0342">GTP-binding</keyword>
<dbReference type="InterPro" id="IPR000795">
    <property type="entry name" value="T_Tr_GTP-bd_dom"/>
</dbReference>
<dbReference type="FunFam" id="3.30.230.10:FF:000003">
    <property type="entry name" value="Elongation factor G"/>
    <property type="match status" value="1"/>
</dbReference>
<dbReference type="SUPFAM" id="SSF50447">
    <property type="entry name" value="Translation proteins"/>
    <property type="match status" value="1"/>
</dbReference>
<dbReference type="Pfam" id="PF00009">
    <property type="entry name" value="GTP_EFTU"/>
    <property type="match status" value="1"/>
</dbReference>
<dbReference type="Gene3D" id="3.30.230.10">
    <property type="match status" value="1"/>
</dbReference>
<dbReference type="CDD" id="cd01434">
    <property type="entry name" value="EFG_mtEFG1_IV"/>
    <property type="match status" value="1"/>
</dbReference>
<dbReference type="GO" id="GO:0003746">
    <property type="term" value="F:translation elongation factor activity"/>
    <property type="evidence" value="ECO:0007669"/>
    <property type="project" value="UniProtKB-KW"/>
</dbReference>
<dbReference type="PRINTS" id="PR00315">
    <property type="entry name" value="ELONGATNFCT"/>
</dbReference>
<dbReference type="PANTHER" id="PTHR43261:SF6">
    <property type="entry name" value="ELONGATION FACTOR G-LIKE PROTEIN"/>
    <property type="match status" value="1"/>
</dbReference>
<dbReference type="CDD" id="cd16262">
    <property type="entry name" value="EFG_III"/>
    <property type="match status" value="1"/>
</dbReference>
<dbReference type="RefSeq" id="WP_338181161.1">
    <property type="nucleotide sequence ID" value="NZ_JAEKNQ010000052.1"/>
</dbReference>
<evidence type="ECO:0000313" key="4">
    <source>
        <dbReference type="EMBL" id="MBJ7604097.1"/>
    </source>
</evidence>
<dbReference type="CDD" id="cd03713">
    <property type="entry name" value="EFG_mtEFG_C"/>
    <property type="match status" value="1"/>
</dbReference>
<dbReference type="GO" id="GO:0003924">
    <property type="term" value="F:GTPase activity"/>
    <property type="evidence" value="ECO:0007669"/>
    <property type="project" value="InterPro"/>
</dbReference>
<dbReference type="Pfam" id="PF00679">
    <property type="entry name" value="EFG_C"/>
    <property type="match status" value="1"/>
</dbReference>
<dbReference type="Gene3D" id="3.30.70.240">
    <property type="match status" value="1"/>
</dbReference>
<dbReference type="Gene3D" id="3.40.50.300">
    <property type="entry name" value="P-loop containing nucleotide triphosphate hydrolases"/>
    <property type="match status" value="1"/>
</dbReference>
<dbReference type="InterPro" id="IPR009022">
    <property type="entry name" value="EFG_III"/>
</dbReference>
<evidence type="ECO:0000313" key="5">
    <source>
        <dbReference type="Proteomes" id="UP000620075"/>
    </source>
</evidence>
<dbReference type="SUPFAM" id="SSF52540">
    <property type="entry name" value="P-loop containing nucleoside triphosphate hydrolases"/>
    <property type="match status" value="1"/>
</dbReference>
<dbReference type="Gene3D" id="2.40.30.10">
    <property type="entry name" value="Translation factors"/>
    <property type="match status" value="1"/>
</dbReference>
<dbReference type="InterPro" id="IPR027417">
    <property type="entry name" value="P-loop_NTPase"/>
</dbReference>
<accession>A0A934KIG5</accession>
<dbReference type="SUPFAM" id="SSF54211">
    <property type="entry name" value="Ribosomal protein S5 domain 2-like"/>
    <property type="match status" value="1"/>
</dbReference>